<organism evidence="1 2">
    <name type="scientific">Niabella digestorum</name>
    <dbReference type="NCBI Taxonomy" id="3117701"/>
    <lineage>
        <taxon>Bacteria</taxon>
        <taxon>Pseudomonadati</taxon>
        <taxon>Bacteroidota</taxon>
        <taxon>Chitinophagia</taxon>
        <taxon>Chitinophagales</taxon>
        <taxon>Chitinophagaceae</taxon>
        <taxon>Niabella</taxon>
    </lineage>
</organism>
<protein>
    <submittedName>
        <fullName evidence="1">Viral A-type inclusion protein</fullName>
    </submittedName>
</protein>
<dbReference type="RefSeq" id="WP_330974821.1">
    <property type="nucleotide sequence ID" value="NZ_JAZGLY010000004.1"/>
</dbReference>
<accession>A0ABU7RHF0</accession>
<sequence>MRKFALAIFVCAFLSCENQSSGDNDSDMSLSDSLLSEVLAGHDVAMPKMAKLNRLLKQAQSEYDSLKNLPRTEVHKKRMALLDSTIKDLNYADAAMNEWMDGFKYDSLKNDETQRQAYLRVQLTSVNKMKDVVLSSIAKADSVLSSK</sequence>
<proteinExistence type="predicted"/>
<dbReference type="PROSITE" id="PS51257">
    <property type="entry name" value="PROKAR_LIPOPROTEIN"/>
    <property type="match status" value="1"/>
</dbReference>
<reference evidence="1 2" key="1">
    <citation type="submission" date="2024-01" db="EMBL/GenBank/DDBJ databases">
        <title>Niabella digestum sp. nov., isolated from waste digestion system.</title>
        <authorList>
            <person name="Zhang L."/>
        </authorList>
    </citation>
    <scope>NUCLEOTIDE SEQUENCE [LARGE SCALE GENOMIC DNA]</scope>
    <source>
        <strain evidence="1 2">A18</strain>
    </source>
</reference>
<evidence type="ECO:0000313" key="2">
    <source>
        <dbReference type="Proteomes" id="UP001357452"/>
    </source>
</evidence>
<dbReference type="EMBL" id="JAZGLY010000004">
    <property type="protein sequence ID" value="MEE6187413.1"/>
    <property type="molecule type" value="Genomic_DNA"/>
</dbReference>
<name>A0ABU7RHF0_9BACT</name>
<dbReference type="Proteomes" id="UP001357452">
    <property type="component" value="Unassembled WGS sequence"/>
</dbReference>
<keyword evidence="2" id="KW-1185">Reference proteome</keyword>
<comment type="caution">
    <text evidence="1">The sequence shown here is derived from an EMBL/GenBank/DDBJ whole genome shotgun (WGS) entry which is preliminary data.</text>
</comment>
<evidence type="ECO:0000313" key="1">
    <source>
        <dbReference type="EMBL" id="MEE6187413.1"/>
    </source>
</evidence>
<gene>
    <name evidence="1" type="ORF">V2H41_09020</name>
</gene>